<dbReference type="InterPro" id="IPR009008">
    <property type="entry name" value="Val/Leu/Ile-tRNA-synth_edit"/>
</dbReference>
<evidence type="ECO:0000256" key="4">
    <source>
        <dbReference type="ARBA" id="ARBA00022598"/>
    </source>
</evidence>
<dbReference type="FunFam" id="3.40.50.620:FF:000020">
    <property type="entry name" value="Valine--tRNA ligase, mitochondrial"/>
    <property type="match status" value="1"/>
</dbReference>
<dbReference type="PROSITE" id="PS00178">
    <property type="entry name" value="AA_TRNA_LIGASE_I"/>
    <property type="match status" value="1"/>
</dbReference>
<organism evidence="16 17">
    <name type="scientific">Lobosporangium transversale</name>
    <dbReference type="NCBI Taxonomy" id="64571"/>
    <lineage>
        <taxon>Eukaryota</taxon>
        <taxon>Fungi</taxon>
        <taxon>Fungi incertae sedis</taxon>
        <taxon>Mucoromycota</taxon>
        <taxon>Mortierellomycotina</taxon>
        <taxon>Mortierellomycetes</taxon>
        <taxon>Mortierellales</taxon>
        <taxon>Mortierellaceae</taxon>
        <taxon>Lobosporangium</taxon>
    </lineage>
</organism>
<dbReference type="InterPro" id="IPR009080">
    <property type="entry name" value="tRNAsynth_Ia_anticodon-bd"/>
</dbReference>
<dbReference type="Pfam" id="PF00133">
    <property type="entry name" value="tRNA-synt_1"/>
    <property type="match status" value="1"/>
</dbReference>
<keyword evidence="8 11" id="KW-0030">Aminoacyl-tRNA synthetase</keyword>
<dbReference type="InterPro" id="IPR014729">
    <property type="entry name" value="Rossmann-like_a/b/a_fold"/>
</dbReference>
<feature type="region of interest" description="Disordered" evidence="12">
    <location>
        <begin position="1024"/>
        <end position="1043"/>
    </location>
</feature>
<dbReference type="Pfam" id="PF08264">
    <property type="entry name" value="Anticodon_1"/>
    <property type="match status" value="1"/>
</dbReference>
<evidence type="ECO:0000256" key="6">
    <source>
        <dbReference type="ARBA" id="ARBA00022840"/>
    </source>
</evidence>
<sequence length="1108" mass="125725">MWRVIGKQLRPNRGQAERTPIVCSSCTRHLSQIRQKSSPGSSKPRRELEKYDASVVEAGWYEWWESQGFFTPRTASAVGSADGLNEAGRGKLSADSVPQFTMLTPPPNVTGYLHIGHALTASIQDSLVRWRRMRGESVSWIPGMDHAGISTQTVVEKKLMRERNLTRHDLGRDAFIEKIWEWKQLHGDKIIQQWKRLGASMDWNQSFFTLDETRTEAVKSAFIQLFRNGHIYRDTRLVNWCCALETVISDIEVDYEDIQGKTMLNVPGRLKKVEFGVLHDFAYKVDGDDTQELVVSTTRIETMLGDEAVAIHPDDSRYTHLHGKYVVHPISGKRLPIICDPELVDMSFGTGAVKVTPAHDPNDYVCGRRHGLPIVNILDKDGKFNANCGSKAYENMNRFDARTKIVEELKALGVYRGKNEEHVMRLARCSRSKDVIEPMVMPQWYIKCDGMAQRALKDAENQNLIFHPDSAIKEWNRWLENIQDWCISRQLWWGHRIPAYKPIFEDINTLSSIFDSPESVGDGPWFVAESQEKASQQIHDFISRKNLQHLKYKVVQDEDVLDTWFSSGLLPLSALGWTGHNLFSSGSKIPDYYPTTMIETGTDIMFFWIARMVMLCTHLSDQTPFKDIMFHAMVRDAQGRKMSKSLGNVIDPTHVIEGISLQDLKTTLEGGNLAAKEVKRSQAQMEKDFPKGIKASGADALRFALITSTQQSRQINLDLSNVTSAQHFANKLWNLSVFSRMRIKEFDFTYTTTSETVIAQGLTELRRANSGQQQQGGLTLVERFIMSRLADTVSRVNSSMEQLEPSLATEALRKFIIQDLCDVYVEFIKPTLSSSGESALQQKPRIFKVLQTCLDASLRMMHPFMPFVTEELWQKMLPVTAPQNASIMTSVFPSDQELQIWKDEAAERDMEIILGLIQGSRSLRQGHQVHVSKELPITIWTSDISLLAKDSALQQSRAYLSHFMRAKGEITFIDGSTPTSTSSLRTMVDEQTDPLVAHLVSPQVKLLIPLSAIQKAIESAEPAESSSSSFAVGNRQKQQQDLQRLEKKLTEVHDSLEKLALRMAKPEYLEKVPERQRMTDKKRKQDLLSQEEHLQASMKTLMAAQKAV</sequence>
<dbReference type="CDD" id="cd07962">
    <property type="entry name" value="Anticodon_Ia_Val"/>
    <property type="match status" value="1"/>
</dbReference>
<dbReference type="PANTHER" id="PTHR11946:SF109">
    <property type="entry name" value="VALINE--TRNA LIGASE"/>
    <property type="match status" value="1"/>
</dbReference>
<dbReference type="InterPro" id="IPR002300">
    <property type="entry name" value="aa-tRNA-synth_Ia"/>
</dbReference>
<protein>
    <recommendedName>
        <fullName evidence="3">valine--tRNA ligase</fullName>
        <ecNumber evidence="3">6.1.1.9</ecNumber>
    </recommendedName>
    <alternativeName>
        <fullName evidence="9">Valyl-tRNA synthetase</fullName>
    </alternativeName>
</protein>
<dbReference type="OrthoDB" id="629407at2759"/>
<dbReference type="SUPFAM" id="SSF47323">
    <property type="entry name" value="Anticodon-binding domain of a subclass of class I aminoacyl-tRNA synthetases"/>
    <property type="match status" value="1"/>
</dbReference>
<evidence type="ECO:0000259" key="15">
    <source>
        <dbReference type="Pfam" id="PF10458"/>
    </source>
</evidence>
<keyword evidence="4 11" id="KW-0436">Ligase</keyword>
<evidence type="ECO:0000256" key="5">
    <source>
        <dbReference type="ARBA" id="ARBA00022741"/>
    </source>
</evidence>
<dbReference type="AlphaFoldDB" id="A0A1Y2GZ38"/>
<name>A0A1Y2GZ38_9FUNG</name>
<dbReference type="GO" id="GO:0002161">
    <property type="term" value="F:aminoacyl-tRNA deacylase activity"/>
    <property type="evidence" value="ECO:0007669"/>
    <property type="project" value="InterPro"/>
</dbReference>
<evidence type="ECO:0000256" key="9">
    <source>
        <dbReference type="ARBA" id="ARBA00029936"/>
    </source>
</evidence>
<evidence type="ECO:0000256" key="12">
    <source>
        <dbReference type="SAM" id="MobiDB-lite"/>
    </source>
</evidence>
<feature type="domain" description="Valyl-tRNA synthetase tRNA-binding arm" evidence="15">
    <location>
        <begin position="1043"/>
        <end position="1101"/>
    </location>
</feature>
<gene>
    <name evidence="16" type="ORF">BCR41DRAFT_318458</name>
</gene>
<dbReference type="InParanoid" id="A0A1Y2GZ38"/>
<dbReference type="EMBL" id="MCFF01000005">
    <property type="protein sequence ID" value="ORZ27054.1"/>
    <property type="molecule type" value="Genomic_DNA"/>
</dbReference>
<comment type="similarity">
    <text evidence="2 11">Belongs to the class-I aminoacyl-tRNA synthetase family.</text>
</comment>
<dbReference type="STRING" id="64571.A0A1Y2GZ38"/>
<dbReference type="GO" id="GO:0004832">
    <property type="term" value="F:valine-tRNA ligase activity"/>
    <property type="evidence" value="ECO:0007669"/>
    <property type="project" value="UniProtKB-EC"/>
</dbReference>
<proteinExistence type="inferred from homology"/>
<dbReference type="SUPFAM" id="SSF52374">
    <property type="entry name" value="Nucleotidylyl transferase"/>
    <property type="match status" value="1"/>
</dbReference>
<dbReference type="Gene3D" id="3.40.50.620">
    <property type="entry name" value="HUPs"/>
    <property type="match status" value="2"/>
</dbReference>
<dbReference type="InterPro" id="IPR001412">
    <property type="entry name" value="aa-tRNA-synth_I_CS"/>
</dbReference>
<comment type="subcellular location">
    <subcellularLocation>
        <location evidence="1">Cytoplasm</location>
    </subcellularLocation>
</comment>
<evidence type="ECO:0000256" key="10">
    <source>
        <dbReference type="ARBA" id="ARBA00047552"/>
    </source>
</evidence>
<comment type="catalytic activity">
    <reaction evidence="10">
        <text>tRNA(Val) + L-valine + ATP = L-valyl-tRNA(Val) + AMP + diphosphate</text>
        <dbReference type="Rhea" id="RHEA:10704"/>
        <dbReference type="Rhea" id="RHEA-COMP:9672"/>
        <dbReference type="Rhea" id="RHEA-COMP:9708"/>
        <dbReference type="ChEBI" id="CHEBI:30616"/>
        <dbReference type="ChEBI" id="CHEBI:33019"/>
        <dbReference type="ChEBI" id="CHEBI:57762"/>
        <dbReference type="ChEBI" id="CHEBI:78442"/>
        <dbReference type="ChEBI" id="CHEBI:78537"/>
        <dbReference type="ChEBI" id="CHEBI:456215"/>
        <dbReference type="EC" id="6.1.1.9"/>
    </reaction>
</comment>
<dbReference type="NCBIfam" id="NF004349">
    <property type="entry name" value="PRK05729.1"/>
    <property type="match status" value="1"/>
</dbReference>
<evidence type="ECO:0000256" key="1">
    <source>
        <dbReference type="ARBA" id="ARBA00004496"/>
    </source>
</evidence>
<evidence type="ECO:0000256" key="7">
    <source>
        <dbReference type="ARBA" id="ARBA00022917"/>
    </source>
</evidence>
<dbReference type="SUPFAM" id="SSF50677">
    <property type="entry name" value="ValRS/IleRS/LeuRS editing domain"/>
    <property type="match status" value="1"/>
</dbReference>
<dbReference type="RefSeq" id="XP_021884801.1">
    <property type="nucleotide sequence ID" value="XM_022021315.1"/>
</dbReference>
<dbReference type="PANTHER" id="PTHR11946">
    <property type="entry name" value="VALYL-TRNA SYNTHETASES"/>
    <property type="match status" value="1"/>
</dbReference>
<dbReference type="InterPro" id="IPR002303">
    <property type="entry name" value="Valyl-tRNA_ligase"/>
</dbReference>
<accession>A0A1Y2GZ38</accession>
<evidence type="ECO:0000256" key="2">
    <source>
        <dbReference type="ARBA" id="ARBA00005594"/>
    </source>
</evidence>
<dbReference type="Pfam" id="PF10458">
    <property type="entry name" value="Val_tRNA-synt_C"/>
    <property type="match status" value="1"/>
</dbReference>
<dbReference type="GO" id="GO:0005829">
    <property type="term" value="C:cytosol"/>
    <property type="evidence" value="ECO:0007669"/>
    <property type="project" value="TreeGrafter"/>
</dbReference>
<evidence type="ECO:0000259" key="14">
    <source>
        <dbReference type="Pfam" id="PF08264"/>
    </source>
</evidence>
<dbReference type="NCBIfam" id="TIGR00422">
    <property type="entry name" value="valS"/>
    <property type="match status" value="1"/>
</dbReference>
<evidence type="ECO:0000256" key="8">
    <source>
        <dbReference type="ARBA" id="ARBA00023146"/>
    </source>
</evidence>
<dbReference type="InterPro" id="IPR013155">
    <property type="entry name" value="M/V/L/I-tRNA-synth_anticd-bd"/>
</dbReference>
<dbReference type="CDD" id="cd00817">
    <property type="entry name" value="ValRS_core"/>
    <property type="match status" value="1"/>
</dbReference>
<dbReference type="PRINTS" id="PR00986">
    <property type="entry name" value="TRNASYNTHVAL"/>
</dbReference>
<dbReference type="InterPro" id="IPR033705">
    <property type="entry name" value="Anticodon_Ia_Val"/>
</dbReference>
<keyword evidence="5 11" id="KW-0547">Nucleotide-binding</keyword>
<evidence type="ECO:0000313" key="17">
    <source>
        <dbReference type="Proteomes" id="UP000193648"/>
    </source>
</evidence>
<keyword evidence="17" id="KW-1185">Reference proteome</keyword>
<dbReference type="GO" id="GO:0006438">
    <property type="term" value="P:valyl-tRNA aminoacylation"/>
    <property type="evidence" value="ECO:0007669"/>
    <property type="project" value="InterPro"/>
</dbReference>
<keyword evidence="6 11" id="KW-0067">ATP-binding</keyword>
<evidence type="ECO:0000256" key="3">
    <source>
        <dbReference type="ARBA" id="ARBA00013169"/>
    </source>
</evidence>
<keyword evidence="7 11" id="KW-0648">Protein biosynthesis</keyword>
<dbReference type="GO" id="GO:0005524">
    <property type="term" value="F:ATP binding"/>
    <property type="evidence" value="ECO:0007669"/>
    <property type="project" value="UniProtKB-KW"/>
</dbReference>
<feature type="domain" description="Methionyl/Valyl/Leucyl/Isoleucyl-tRNA synthetase anticodon-binding" evidence="14">
    <location>
        <begin position="783"/>
        <end position="938"/>
    </location>
</feature>
<dbReference type="Gene3D" id="1.10.730.10">
    <property type="entry name" value="Isoleucyl-tRNA Synthetase, Domain 1"/>
    <property type="match status" value="1"/>
</dbReference>
<feature type="domain" description="Aminoacyl-tRNA synthetase class Ia" evidence="13">
    <location>
        <begin position="95"/>
        <end position="718"/>
    </location>
</feature>
<dbReference type="Proteomes" id="UP000193648">
    <property type="component" value="Unassembled WGS sequence"/>
</dbReference>
<dbReference type="GeneID" id="33563159"/>
<dbReference type="Gene3D" id="3.90.740.10">
    <property type="entry name" value="Valyl/Leucyl/Isoleucyl-tRNA synthetase, editing domain"/>
    <property type="match status" value="1"/>
</dbReference>
<dbReference type="FunFam" id="3.90.740.10:FF:000005">
    <property type="entry name" value="Valine--tRNA ligase, mitochondrial"/>
    <property type="match status" value="1"/>
</dbReference>
<evidence type="ECO:0000256" key="11">
    <source>
        <dbReference type="RuleBase" id="RU363035"/>
    </source>
</evidence>
<comment type="caution">
    <text evidence="16">The sequence shown here is derived from an EMBL/GenBank/DDBJ whole genome shotgun (WGS) entry which is preliminary data.</text>
</comment>
<dbReference type="HAMAP" id="MF_02004">
    <property type="entry name" value="Val_tRNA_synth_type1"/>
    <property type="match status" value="1"/>
</dbReference>
<evidence type="ECO:0000313" key="16">
    <source>
        <dbReference type="EMBL" id="ORZ27054.1"/>
    </source>
</evidence>
<dbReference type="InterPro" id="IPR019499">
    <property type="entry name" value="Val-tRNA_synth_tRNA-bd"/>
</dbReference>
<reference evidence="16 17" key="1">
    <citation type="submission" date="2016-07" db="EMBL/GenBank/DDBJ databases">
        <title>Pervasive Adenine N6-methylation of Active Genes in Fungi.</title>
        <authorList>
            <consortium name="DOE Joint Genome Institute"/>
            <person name="Mondo S.J."/>
            <person name="Dannebaum R.O."/>
            <person name="Kuo R.C."/>
            <person name="Labutti K."/>
            <person name="Haridas S."/>
            <person name="Kuo A."/>
            <person name="Salamov A."/>
            <person name="Ahrendt S.R."/>
            <person name="Lipzen A."/>
            <person name="Sullivan W."/>
            <person name="Andreopoulos W.B."/>
            <person name="Clum A."/>
            <person name="Lindquist E."/>
            <person name="Daum C."/>
            <person name="Ramamoorthy G.K."/>
            <person name="Gryganskyi A."/>
            <person name="Culley D."/>
            <person name="Magnuson J.K."/>
            <person name="James T.Y."/>
            <person name="O'Malley M.A."/>
            <person name="Stajich J.E."/>
            <person name="Spatafora J.W."/>
            <person name="Visel A."/>
            <person name="Grigoriev I.V."/>
        </authorList>
    </citation>
    <scope>NUCLEOTIDE SEQUENCE [LARGE SCALE GENOMIC DNA]</scope>
    <source>
        <strain evidence="16 17">NRRL 3116</strain>
    </source>
</reference>
<dbReference type="EC" id="6.1.1.9" evidence="3"/>
<evidence type="ECO:0000259" key="13">
    <source>
        <dbReference type="Pfam" id="PF00133"/>
    </source>
</evidence>